<comment type="caution">
    <text evidence="2">The sequence shown here is derived from an EMBL/GenBank/DDBJ whole genome shotgun (WGS) entry which is preliminary data.</text>
</comment>
<proteinExistence type="predicted"/>
<organism evidence="2 3">
    <name type="scientific">Algibacter mikhailovii</name>
    <dbReference type="NCBI Taxonomy" id="425498"/>
    <lineage>
        <taxon>Bacteria</taxon>
        <taxon>Pseudomonadati</taxon>
        <taxon>Bacteroidota</taxon>
        <taxon>Flavobacteriia</taxon>
        <taxon>Flavobacteriales</taxon>
        <taxon>Flavobacteriaceae</taxon>
        <taxon>Algibacter</taxon>
    </lineage>
</organism>
<gene>
    <name evidence="2" type="ORF">GCM10007028_32980</name>
</gene>
<reference evidence="2" key="1">
    <citation type="journal article" date="2014" name="Int. J. Syst. Evol. Microbiol.">
        <title>Complete genome sequence of Corynebacterium casei LMG S-19264T (=DSM 44701T), isolated from a smear-ripened cheese.</title>
        <authorList>
            <consortium name="US DOE Joint Genome Institute (JGI-PGF)"/>
            <person name="Walter F."/>
            <person name="Albersmeier A."/>
            <person name="Kalinowski J."/>
            <person name="Ruckert C."/>
        </authorList>
    </citation>
    <scope>NUCLEOTIDE SEQUENCE</scope>
    <source>
        <strain evidence="2">KCTC 12710</strain>
    </source>
</reference>
<evidence type="ECO:0000256" key="1">
    <source>
        <dbReference type="SAM" id="SignalP"/>
    </source>
</evidence>
<sequence length="339" mass="38014">MKKVLLLIFITSLVHTAVFAQQDTLKLSNNDVIIGSLEKMDRSILTFSTSYDDSDFKIKWGEVLGLTSEQEFIISISDGERYTSKISSVDGKDKVVSIDNNGTPMEVSLDDIVFIEPIGGNFLARLTVDLDLGITVTKANDFQQITSNLSASYLAYKWRARGLYKTVLSRQDGAADINRMDAELGGDYYLPHDWFANAKAVFLSNDEQLLDLRSTYQAGGGYYFIRNNSMFFSANAGIAFTKENFSSDAPDRNSTEGYVALGFNKYAIGDLSIQTAAAVYPSFSQSGRYRIDFNYDMKYDLPLDFYIRLGLSYNYDNQPVEGAADSDYVFTTSFGWEWN</sequence>
<keyword evidence="1" id="KW-0732">Signal</keyword>
<dbReference type="Proteomes" id="UP000636004">
    <property type="component" value="Unassembled WGS sequence"/>
</dbReference>
<evidence type="ECO:0000313" key="2">
    <source>
        <dbReference type="EMBL" id="GGZ91947.1"/>
    </source>
</evidence>
<reference evidence="2" key="2">
    <citation type="submission" date="2020-09" db="EMBL/GenBank/DDBJ databases">
        <authorList>
            <person name="Sun Q."/>
            <person name="Kim S."/>
        </authorList>
    </citation>
    <scope>NUCLEOTIDE SEQUENCE</scope>
    <source>
        <strain evidence="2">KCTC 12710</strain>
    </source>
</reference>
<evidence type="ECO:0008006" key="4">
    <source>
        <dbReference type="Google" id="ProtNLM"/>
    </source>
</evidence>
<protein>
    <recommendedName>
        <fullName evidence="4">DUF481 domain-containing protein</fullName>
    </recommendedName>
</protein>
<feature type="signal peptide" evidence="1">
    <location>
        <begin position="1"/>
        <end position="20"/>
    </location>
</feature>
<dbReference type="InterPro" id="IPR007433">
    <property type="entry name" value="DUF481"/>
</dbReference>
<keyword evidence="3" id="KW-1185">Reference proteome</keyword>
<dbReference type="Pfam" id="PF04338">
    <property type="entry name" value="DUF481"/>
    <property type="match status" value="1"/>
</dbReference>
<dbReference type="AlphaFoldDB" id="A0A918VEF3"/>
<accession>A0A918VEF3</accession>
<evidence type="ECO:0000313" key="3">
    <source>
        <dbReference type="Proteomes" id="UP000636004"/>
    </source>
</evidence>
<dbReference type="EMBL" id="BMWZ01000009">
    <property type="protein sequence ID" value="GGZ91947.1"/>
    <property type="molecule type" value="Genomic_DNA"/>
</dbReference>
<feature type="chain" id="PRO_5037664719" description="DUF481 domain-containing protein" evidence="1">
    <location>
        <begin position="21"/>
        <end position="339"/>
    </location>
</feature>
<name>A0A918VEF3_9FLAO</name>
<dbReference type="RefSeq" id="WP_189362536.1">
    <property type="nucleotide sequence ID" value="NZ_BMWZ01000009.1"/>
</dbReference>